<organism evidence="1 2">
    <name type="scientific">Thorsellia anophelis DSM 18579</name>
    <dbReference type="NCBI Taxonomy" id="1123402"/>
    <lineage>
        <taxon>Bacteria</taxon>
        <taxon>Pseudomonadati</taxon>
        <taxon>Pseudomonadota</taxon>
        <taxon>Gammaproteobacteria</taxon>
        <taxon>Enterobacterales</taxon>
        <taxon>Thorselliaceae</taxon>
        <taxon>Thorsellia</taxon>
    </lineage>
</organism>
<accession>A0A1I0FQL7</accession>
<evidence type="ECO:0000313" key="1">
    <source>
        <dbReference type="EMBL" id="SET60677.1"/>
    </source>
</evidence>
<dbReference type="OrthoDB" id="6505981at2"/>
<dbReference type="Proteomes" id="UP000242642">
    <property type="component" value="Unassembled WGS sequence"/>
</dbReference>
<dbReference type="AlphaFoldDB" id="A0A1I0FQL7"/>
<proteinExistence type="predicted"/>
<keyword evidence="2" id="KW-1185">Reference proteome</keyword>
<dbReference type="EMBL" id="FOHV01000046">
    <property type="protein sequence ID" value="SET60677.1"/>
    <property type="molecule type" value="Genomic_DNA"/>
</dbReference>
<gene>
    <name evidence="1" type="ORF">SAMN02583745_02862</name>
</gene>
<evidence type="ECO:0000313" key="2">
    <source>
        <dbReference type="Proteomes" id="UP000242642"/>
    </source>
</evidence>
<dbReference type="RefSeq" id="WP_093322556.1">
    <property type="nucleotide sequence ID" value="NZ_FOHV01000046.1"/>
</dbReference>
<dbReference type="STRING" id="1123402.SAMN02583745_02862"/>
<sequence length="179" mass="20626">MKKNIFCYFLLFIIMFSYSFFSSAGVKGYSVVFFDLSNEKKGKEVFLKTLHSSRELSSILSKTCWENRTGDYIRRAYINEIPEGINSTELTKIISGDKIAIKKIQSILLNYRDDDILQGFDGMYIYNEINGYAYVFGFPKYGKNIITAKVNLQQKEIDIKNMDLLFCNASATFDSYFGP</sequence>
<protein>
    <submittedName>
        <fullName evidence="1">Uncharacterized protein</fullName>
    </submittedName>
</protein>
<name>A0A1I0FQL7_9GAMM</name>
<reference evidence="2" key="1">
    <citation type="submission" date="2016-10" db="EMBL/GenBank/DDBJ databases">
        <authorList>
            <person name="Varghese N."/>
            <person name="Submissions S."/>
        </authorList>
    </citation>
    <scope>NUCLEOTIDE SEQUENCE [LARGE SCALE GENOMIC DNA]</scope>
    <source>
        <strain evidence="2">DSM 18579</strain>
    </source>
</reference>